<proteinExistence type="predicted"/>
<dbReference type="AlphaFoldDB" id="A0A7H0H3L6"/>
<sequence length="354" mass="38896">MPTPSLAIGPANYAGQAHAWAGAVVRHLPARSWSFSHQPLRPGGFQFDVDVMVGRYSYRNPLLRRLRTRRFFADASHVAVDGFKPFFHLRQGGKLAGDVAQLARAGKRVALISHGTDTRSPEGHRDRVADSYFREGDADWLAAVSSSSRANREYAESSGVPVFYSTPDLGHDLPFGTWLPVCIDVDAWEWDGELLERERPRVLHLPSRRNPPIKGSRHIEPVLDELHEAGIIERVQVPSAVPHSQVRDLVRGSDVVIDQVLAGFYGVAAVEAMAAGRVVIGGLQDVQGLMPEMPELVEATPATVREAVLRTLEDREALRAAARRNQAFVRRWHDGRESAARLAGFLGVPGAPVA</sequence>
<dbReference type="Gene3D" id="3.40.50.2000">
    <property type="entry name" value="Glycogen Phosphorylase B"/>
    <property type="match status" value="1"/>
</dbReference>
<gene>
    <name evidence="1" type="ORF">H9L22_12830</name>
</gene>
<evidence type="ECO:0000313" key="2">
    <source>
        <dbReference type="Proteomes" id="UP000516117"/>
    </source>
</evidence>
<dbReference type="KEGG" id="tdf:H9L22_12830"/>
<evidence type="ECO:0000313" key="1">
    <source>
        <dbReference type="EMBL" id="QNP55132.1"/>
    </source>
</evidence>
<dbReference type="RefSeq" id="WP_187720268.1">
    <property type="nucleotide sequence ID" value="NZ_BAABBL010000007.1"/>
</dbReference>
<accession>A0A7H0H3L6</accession>
<name>A0A7H0H3L6_9ACTN</name>
<organism evidence="1 2">
    <name type="scientific">Tessaracoccus defluvii</name>
    <dbReference type="NCBI Taxonomy" id="1285901"/>
    <lineage>
        <taxon>Bacteria</taxon>
        <taxon>Bacillati</taxon>
        <taxon>Actinomycetota</taxon>
        <taxon>Actinomycetes</taxon>
        <taxon>Propionibacteriales</taxon>
        <taxon>Propionibacteriaceae</taxon>
        <taxon>Tessaracoccus</taxon>
    </lineage>
</organism>
<keyword evidence="2" id="KW-1185">Reference proteome</keyword>
<protein>
    <recommendedName>
        <fullName evidence="3">Glycosyltransferase</fullName>
    </recommendedName>
</protein>
<dbReference type="SUPFAM" id="SSF53756">
    <property type="entry name" value="UDP-Glycosyltransferase/glycogen phosphorylase"/>
    <property type="match status" value="1"/>
</dbReference>
<evidence type="ECO:0008006" key="3">
    <source>
        <dbReference type="Google" id="ProtNLM"/>
    </source>
</evidence>
<dbReference type="EMBL" id="CP060789">
    <property type="protein sequence ID" value="QNP55132.1"/>
    <property type="molecule type" value="Genomic_DNA"/>
</dbReference>
<dbReference type="Proteomes" id="UP000516117">
    <property type="component" value="Chromosome"/>
</dbReference>
<reference evidence="1 2" key="1">
    <citation type="submission" date="2020-08" db="EMBL/GenBank/DDBJ databases">
        <title>Genome sequence of Tessaracoccus defluvii JCM 17540T.</title>
        <authorList>
            <person name="Hyun D.-W."/>
            <person name="Bae J.-W."/>
        </authorList>
    </citation>
    <scope>NUCLEOTIDE SEQUENCE [LARGE SCALE GENOMIC DNA]</scope>
    <source>
        <strain evidence="1 2">JCM 17540</strain>
    </source>
</reference>